<reference evidence="8 9" key="1">
    <citation type="submission" date="2017-01" db="EMBL/GenBank/DDBJ databases">
        <title>Genome analysis of Paenibacillus selenitrireducens ES3-24.</title>
        <authorList>
            <person name="Xu D."/>
            <person name="Yao R."/>
            <person name="Zheng S."/>
        </authorList>
    </citation>
    <scope>NUCLEOTIDE SEQUENCE [LARGE SCALE GENOMIC DNA]</scope>
    <source>
        <strain evidence="8 9">ES3-24</strain>
    </source>
</reference>
<dbReference type="SMART" id="SM00448">
    <property type="entry name" value="REC"/>
    <property type="match status" value="1"/>
</dbReference>
<evidence type="ECO:0000256" key="2">
    <source>
        <dbReference type="ARBA" id="ARBA00023012"/>
    </source>
</evidence>
<dbReference type="InterPro" id="IPR051677">
    <property type="entry name" value="AfsR-DnrI-RedD_regulator"/>
</dbReference>
<dbReference type="InterPro" id="IPR005158">
    <property type="entry name" value="BTAD"/>
</dbReference>
<dbReference type="EMBL" id="MSZX01000004">
    <property type="protein sequence ID" value="OPA78344.1"/>
    <property type="molecule type" value="Genomic_DNA"/>
</dbReference>
<sequence length="373" mass="43921">MFNVVIVEDEVPALELMKYIISRNSHYNIQGEFTNPIEALREVPNLRPDVVFLDVEMPNLNGLELAHRLLLKLDDLQVVFTTAYKTYALDAFEVNAVDYILKPVTPASIERVAQRLLKNHHPKTSAVEMGRTAHIQCFGDFEVRSARGEWVRWPTRKTEELFAYLLCHAGKEMSKWRLADLLWPDMDEERASHNLYNTVYRLKKILKEHNLGMELLKRNEGYTLDSRSQRVDVVVFQQYDFTLPEDQIDIEQLEQLCALYKGPLFGRKDYLWKVSLEEVYAKQYRMLVRTLNREDGKRQAWSRMEQRLHAFLLIYPLDEEMNQAILEVYERSGNRDLMMKHYTQFELGCRKELGIDPPQAMRDWALVHVHGNT</sequence>
<dbReference type="SUPFAM" id="SSF46894">
    <property type="entry name" value="C-terminal effector domain of the bipartite response regulators"/>
    <property type="match status" value="1"/>
</dbReference>
<evidence type="ECO:0000313" key="8">
    <source>
        <dbReference type="EMBL" id="OPA78344.1"/>
    </source>
</evidence>
<organism evidence="8 9">
    <name type="scientific">Paenibacillus selenitireducens</name>
    <dbReference type="NCBI Taxonomy" id="1324314"/>
    <lineage>
        <taxon>Bacteria</taxon>
        <taxon>Bacillati</taxon>
        <taxon>Bacillota</taxon>
        <taxon>Bacilli</taxon>
        <taxon>Bacillales</taxon>
        <taxon>Paenibacillaceae</taxon>
        <taxon>Paenibacillus</taxon>
    </lineage>
</organism>
<dbReference type="GO" id="GO:0003677">
    <property type="term" value="F:DNA binding"/>
    <property type="evidence" value="ECO:0007669"/>
    <property type="project" value="UniProtKB-KW"/>
</dbReference>
<evidence type="ECO:0000313" key="9">
    <source>
        <dbReference type="Proteomes" id="UP000190188"/>
    </source>
</evidence>
<dbReference type="InterPro" id="IPR011990">
    <property type="entry name" value="TPR-like_helical_dom_sf"/>
</dbReference>
<dbReference type="GO" id="GO:0006355">
    <property type="term" value="P:regulation of DNA-templated transcription"/>
    <property type="evidence" value="ECO:0007669"/>
    <property type="project" value="InterPro"/>
</dbReference>
<keyword evidence="3" id="KW-0805">Transcription regulation</keyword>
<dbReference type="RefSeq" id="WP_078498560.1">
    <property type="nucleotide sequence ID" value="NZ_MSZX01000004.1"/>
</dbReference>
<dbReference type="SUPFAM" id="SSF48452">
    <property type="entry name" value="TPR-like"/>
    <property type="match status" value="1"/>
</dbReference>
<keyword evidence="6" id="KW-0597">Phosphoprotein</keyword>
<dbReference type="PANTHER" id="PTHR35807">
    <property type="entry name" value="TRANSCRIPTIONAL REGULATOR REDD-RELATED"/>
    <property type="match status" value="1"/>
</dbReference>
<accession>A0A1T2XEN6</accession>
<dbReference type="Proteomes" id="UP000190188">
    <property type="component" value="Unassembled WGS sequence"/>
</dbReference>
<dbReference type="PROSITE" id="PS50110">
    <property type="entry name" value="RESPONSE_REGULATORY"/>
    <property type="match status" value="1"/>
</dbReference>
<dbReference type="Gene3D" id="1.25.40.10">
    <property type="entry name" value="Tetratricopeptide repeat domain"/>
    <property type="match status" value="1"/>
</dbReference>
<evidence type="ECO:0000256" key="3">
    <source>
        <dbReference type="ARBA" id="ARBA00023015"/>
    </source>
</evidence>
<name>A0A1T2XEN6_9BACL</name>
<dbReference type="InterPro" id="IPR036388">
    <property type="entry name" value="WH-like_DNA-bd_sf"/>
</dbReference>
<evidence type="ECO:0000256" key="1">
    <source>
        <dbReference type="ARBA" id="ARBA00005820"/>
    </source>
</evidence>
<dbReference type="InterPro" id="IPR011006">
    <property type="entry name" value="CheY-like_superfamily"/>
</dbReference>
<dbReference type="InterPro" id="IPR016032">
    <property type="entry name" value="Sig_transdc_resp-reg_C-effctor"/>
</dbReference>
<keyword evidence="5" id="KW-0804">Transcription</keyword>
<feature type="domain" description="Response regulatory" evidence="7">
    <location>
        <begin position="3"/>
        <end position="117"/>
    </location>
</feature>
<dbReference type="InterPro" id="IPR001867">
    <property type="entry name" value="OmpR/PhoB-type_DNA-bd"/>
</dbReference>
<dbReference type="GO" id="GO:0000160">
    <property type="term" value="P:phosphorelay signal transduction system"/>
    <property type="evidence" value="ECO:0007669"/>
    <property type="project" value="UniProtKB-KW"/>
</dbReference>
<comment type="similarity">
    <text evidence="1">Belongs to the AfsR/DnrI/RedD regulatory family.</text>
</comment>
<dbReference type="SUPFAM" id="SSF52172">
    <property type="entry name" value="CheY-like"/>
    <property type="match status" value="1"/>
</dbReference>
<dbReference type="Pfam" id="PF03704">
    <property type="entry name" value="BTAD"/>
    <property type="match status" value="1"/>
</dbReference>
<evidence type="ECO:0000256" key="5">
    <source>
        <dbReference type="ARBA" id="ARBA00023163"/>
    </source>
</evidence>
<evidence type="ECO:0000256" key="4">
    <source>
        <dbReference type="ARBA" id="ARBA00023125"/>
    </source>
</evidence>
<keyword evidence="2" id="KW-0902">Two-component regulatory system</keyword>
<dbReference type="Gene3D" id="1.10.10.10">
    <property type="entry name" value="Winged helix-like DNA-binding domain superfamily/Winged helix DNA-binding domain"/>
    <property type="match status" value="1"/>
</dbReference>
<gene>
    <name evidence="8" type="ORF">BVG16_10680</name>
</gene>
<evidence type="ECO:0000259" key="7">
    <source>
        <dbReference type="PROSITE" id="PS50110"/>
    </source>
</evidence>
<dbReference type="Pfam" id="PF00072">
    <property type="entry name" value="Response_reg"/>
    <property type="match status" value="1"/>
</dbReference>
<comment type="caution">
    <text evidence="8">The sequence shown here is derived from an EMBL/GenBank/DDBJ whole genome shotgun (WGS) entry which is preliminary data.</text>
</comment>
<feature type="modified residue" description="4-aspartylphosphate" evidence="6">
    <location>
        <position position="54"/>
    </location>
</feature>
<dbReference type="OrthoDB" id="3190595at2"/>
<proteinExistence type="inferred from homology"/>
<dbReference type="SMART" id="SM01043">
    <property type="entry name" value="BTAD"/>
    <property type="match status" value="1"/>
</dbReference>
<keyword evidence="9" id="KW-1185">Reference proteome</keyword>
<dbReference type="Gene3D" id="3.40.50.2300">
    <property type="match status" value="1"/>
</dbReference>
<dbReference type="STRING" id="1324314.BVG16_10680"/>
<dbReference type="AlphaFoldDB" id="A0A1T2XEN6"/>
<protein>
    <recommendedName>
        <fullName evidence="7">Response regulatory domain-containing protein</fullName>
    </recommendedName>
</protein>
<dbReference type="SMART" id="SM00862">
    <property type="entry name" value="Trans_reg_C"/>
    <property type="match status" value="1"/>
</dbReference>
<evidence type="ECO:0000256" key="6">
    <source>
        <dbReference type="PROSITE-ProRule" id="PRU00169"/>
    </source>
</evidence>
<dbReference type="InterPro" id="IPR001789">
    <property type="entry name" value="Sig_transdc_resp-reg_receiver"/>
</dbReference>
<keyword evidence="4" id="KW-0238">DNA-binding</keyword>